<dbReference type="AlphaFoldDB" id="A0A0C9XU90"/>
<name>A0A0C9XU90_9AGAM</name>
<reference evidence="2" key="2">
    <citation type="submission" date="2015-01" db="EMBL/GenBank/DDBJ databases">
        <title>Evolutionary Origins and Diversification of the Mycorrhizal Mutualists.</title>
        <authorList>
            <consortium name="DOE Joint Genome Institute"/>
            <consortium name="Mycorrhizal Genomics Consortium"/>
            <person name="Kohler A."/>
            <person name="Kuo A."/>
            <person name="Nagy L.G."/>
            <person name="Floudas D."/>
            <person name="Copeland A."/>
            <person name="Barry K.W."/>
            <person name="Cichocki N."/>
            <person name="Veneault-Fourrey C."/>
            <person name="LaButti K."/>
            <person name="Lindquist E.A."/>
            <person name="Lipzen A."/>
            <person name="Lundell T."/>
            <person name="Morin E."/>
            <person name="Murat C."/>
            <person name="Riley R."/>
            <person name="Ohm R."/>
            <person name="Sun H."/>
            <person name="Tunlid A."/>
            <person name="Henrissat B."/>
            <person name="Grigoriev I.V."/>
            <person name="Hibbett D.S."/>
            <person name="Martin F."/>
        </authorList>
    </citation>
    <scope>NUCLEOTIDE SEQUENCE [LARGE SCALE GENOMIC DNA]</scope>
    <source>
        <strain evidence="2">441</strain>
    </source>
</reference>
<dbReference type="Proteomes" id="UP000054018">
    <property type="component" value="Unassembled WGS sequence"/>
</dbReference>
<reference evidence="1 2" key="1">
    <citation type="submission" date="2014-04" db="EMBL/GenBank/DDBJ databases">
        <authorList>
            <consortium name="DOE Joint Genome Institute"/>
            <person name="Kuo A."/>
            <person name="Kohler A."/>
            <person name="Costa M.D."/>
            <person name="Nagy L.G."/>
            <person name="Floudas D."/>
            <person name="Copeland A."/>
            <person name="Barry K.W."/>
            <person name="Cichocki N."/>
            <person name="Veneault-Fourrey C."/>
            <person name="LaButti K."/>
            <person name="Lindquist E.A."/>
            <person name="Lipzen A."/>
            <person name="Lundell T."/>
            <person name="Morin E."/>
            <person name="Murat C."/>
            <person name="Sun H."/>
            <person name="Tunlid A."/>
            <person name="Henrissat B."/>
            <person name="Grigoriev I.V."/>
            <person name="Hibbett D.S."/>
            <person name="Martin F."/>
            <person name="Nordberg H.P."/>
            <person name="Cantor M.N."/>
            <person name="Hua S.X."/>
        </authorList>
    </citation>
    <scope>NUCLEOTIDE SEQUENCE [LARGE SCALE GENOMIC DNA]</scope>
    <source>
        <strain evidence="1 2">441</strain>
    </source>
</reference>
<gene>
    <name evidence="1" type="ORF">PISMIDRAFT_686830</name>
</gene>
<keyword evidence="2" id="KW-1185">Reference proteome</keyword>
<organism evidence="1 2">
    <name type="scientific">Pisolithus microcarpus 441</name>
    <dbReference type="NCBI Taxonomy" id="765257"/>
    <lineage>
        <taxon>Eukaryota</taxon>
        <taxon>Fungi</taxon>
        <taxon>Dikarya</taxon>
        <taxon>Basidiomycota</taxon>
        <taxon>Agaricomycotina</taxon>
        <taxon>Agaricomycetes</taxon>
        <taxon>Agaricomycetidae</taxon>
        <taxon>Boletales</taxon>
        <taxon>Sclerodermatineae</taxon>
        <taxon>Pisolithaceae</taxon>
        <taxon>Pisolithus</taxon>
    </lineage>
</organism>
<evidence type="ECO:0000313" key="2">
    <source>
        <dbReference type="Proteomes" id="UP000054018"/>
    </source>
</evidence>
<dbReference type="HOGENOM" id="CLU_2776893_0_0_1"/>
<dbReference type="EMBL" id="KN833871">
    <property type="protein sequence ID" value="KIK15945.1"/>
    <property type="molecule type" value="Genomic_DNA"/>
</dbReference>
<proteinExistence type="predicted"/>
<accession>A0A0C9XU90</accession>
<sequence>MKCGACIHGSRDMSVFESEQSREVRTMYLSHFRTGPLAFLHDSTTHSQLSDDTLFMVMHPFFLEISAVL</sequence>
<protein>
    <submittedName>
        <fullName evidence="1">Uncharacterized protein</fullName>
    </submittedName>
</protein>
<evidence type="ECO:0000313" key="1">
    <source>
        <dbReference type="EMBL" id="KIK15945.1"/>
    </source>
</evidence>